<evidence type="ECO:0000313" key="3">
    <source>
        <dbReference type="EMBL" id="MDM0046288.1"/>
    </source>
</evidence>
<reference evidence="3" key="1">
    <citation type="submission" date="2023-06" db="EMBL/GenBank/DDBJ databases">
        <authorList>
            <person name="Jiang Y."/>
            <person name="Liu Q."/>
        </authorList>
    </citation>
    <scope>NUCLEOTIDE SEQUENCE</scope>
    <source>
        <strain evidence="3">CGMCC 1.12089</strain>
    </source>
</reference>
<dbReference type="InterPro" id="IPR000551">
    <property type="entry name" value="MerR-type_HTH_dom"/>
</dbReference>
<organism evidence="3 4">
    <name type="scientific">Variovorax dokdonensis</name>
    <dbReference type="NCBI Taxonomy" id="344883"/>
    <lineage>
        <taxon>Bacteria</taxon>
        <taxon>Pseudomonadati</taxon>
        <taxon>Pseudomonadota</taxon>
        <taxon>Betaproteobacteria</taxon>
        <taxon>Burkholderiales</taxon>
        <taxon>Comamonadaceae</taxon>
        <taxon>Variovorax</taxon>
    </lineage>
</organism>
<dbReference type="RefSeq" id="WP_286661370.1">
    <property type="nucleotide sequence ID" value="NZ_JASZYV010000003.1"/>
</dbReference>
<feature type="domain" description="HTH merR-type" evidence="2">
    <location>
        <begin position="11"/>
        <end position="80"/>
    </location>
</feature>
<dbReference type="Gene3D" id="1.10.1660.10">
    <property type="match status" value="1"/>
</dbReference>
<proteinExistence type="predicted"/>
<evidence type="ECO:0000259" key="2">
    <source>
        <dbReference type="PROSITE" id="PS50937"/>
    </source>
</evidence>
<name>A0ABT7NEB0_9BURK</name>
<evidence type="ECO:0000256" key="1">
    <source>
        <dbReference type="ARBA" id="ARBA00023125"/>
    </source>
</evidence>
<dbReference type="InterPro" id="IPR047057">
    <property type="entry name" value="MerR_fam"/>
</dbReference>
<dbReference type="SUPFAM" id="SSF46955">
    <property type="entry name" value="Putative DNA-binding domain"/>
    <property type="match status" value="1"/>
</dbReference>
<dbReference type="CDD" id="cd04784">
    <property type="entry name" value="HTH_CadR-PbrR"/>
    <property type="match status" value="1"/>
</dbReference>
<dbReference type="PROSITE" id="PS00552">
    <property type="entry name" value="HTH_MERR_1"/>
    <property type="match status" value="1"/>
</dbReference>
<keyword evidence="1" id="KW-0238">DNA-binding</keyword>
<dbReference type="EMBL" id="JASZYV010000003">
    <property type="protein sequence ID" value="MDM0046288.1"/>
    <property type="molecule type" value="Genomic_DNA"/>
</dbReference>
<dbReference type="SMART" id="SM00422">
    <property type="entry name" value="HTH_MERR"/>
    <property type="match status" value="1"/>
</dbReference>
<dbReference type="Proteomes" id="UP001174908">
    <property type="component" value="Unassembled WGS sequence"/>
</dbReference>
<dbReference type="PROSITE" id="PS50937">
    <property type="entry name" value="HTH_MERR_2"/>
    <property type="match status" value="1"/>
</dbReference>
<dbReference type="InterPro" id="IPR009061">
    <property type="entry name" value="DNA-bd_dom_put_sf"/>
</dbReference>
<dbReference type="Pfam" id="PF13411">
    <property type="entry name" value="MerR_1"/>
    <property type="match status" value="1"/>
</dbReference>
<dbReference type="InterPro" id="IPR011791">
    <property type="entry name" value="CadR-PbrR"/>
</dbReference>
<gene>
    <name evidence="3" type="ORF">QTH91_17480</name>
</gene>
<accession>A0ABT7NEB0</accession>
<keyword evidence="4" id="KW-1185">Reference proteome</keyword>
<dbReference type="PANTHER" id="PTHR30204">
    <property type="entry name" value="REDOX-CYCLING DRUG-SENSING TRANSCRIPTIONAL ACTIVATOR SOXR"/>
    <property type="match status" value="1"/>
</dbReference>
<sequence length="157" mass="17479">MNASKPHAVQDYRIGQAAARSGVSAANIRYYEAQGLIAPAERSESSYRLYSEADVHQLRFIRLCRAMDMSLDEVRTLLALDLRSKADCEAACVTLDEHLSHVRQRLEELRALEADLVALRNGCDGNGPHCRIIEALHRRADVQPLEPLGASPAHRHV</sequence>
<dbReference type="PANTHER" id="PTHR30204:SF92">
    <property type="entry name" value="HTH-TYPE TRANSCRIPTIONAL REGULATOR ZNTR"/>
    <property type="match status" value="1"/>
</dbReference>
<comment type="caution">
    <text evidence="3">The sequence shown here is derived from an EMBL/GenBank/DDBJ whole genome shotgun (WGS) entry which is preliminary data.</text>
</comment>
<dbReference type="PRINTS" id="PR00040">
    <property type="entry name" value="HTHMERR"/>
</dbReference>
<protein>
    <submittedName>
        <fullName evidence="3">Cd(II)/Pb(II)-responsive transcriptional regulator</fullName>
    </submittedName>
</protein>
<evidence type="ECO:0000313" key="4">
    <source>
        <dbReference type="Proteomes" id="UP001174908"/>
    </source>
</evidence>